<feature type="binding site" evidence="2">
    <location>
        <begin position="274"/>
        <end position="281"/>
    </location>
    <ligand>
        <name>FAD</name>
        <dbReference type="ChEBI" id="CHEBI:57692"/>
    </ligand>
</feature>
<dbReference type="PANTHER" id="PTHR43153">
    <property type="entry name" value="ELECTRON TRANSFER FLAVOPROTEIN ALPHA"/>
    <property type="match status" value="1"/>
</dbReference>
<dbReference type="InterPro" id="IPR001308">
    <property type="entry name" value="ETF_a/FixB"/>
</dbReference>
<evidence type="ECO:0000313" key="4">
    <source>
        <dbReference type="EMBL" id="RKD31354.1"/>
    </source>
</evidence>
<dbReference type="InterPro" id="IPR014730">
    <property type="entry name" value="ETF_a/b_N"/>
</dbReference>
<dbReference type="EMBL" id="MCIA01000021">
    <property type="protein sequence ID" value="RKD31354.1"/>
    <property type="molecule type" value="Genomic_DNA"/>
</dbReference>
<dbReference type="InterPro" id="IPR029035">
    <property type="entry name" value="DHS-like_NAD/FAD-binding_dom"/>
</dbReference>
<comment type="caution">
    <text evidence="4">The sequence shown here is derived from an EMBL/GenBank/DDBJ whole genome shotgun (WGS) entry which is preliminary data.</text>
</comment>
<feature type="binding site" evidence="2">
    <location>
        <begin position="243"/>
        <end position="244"/>
    </location>
    <ligand>
        <name>FAD</name>
        <dbReference type="ChEBI" id="CHEBI:57692"/>
    </ligand>
</feature>
<name>A0A419T1C2_9FIRM</name>
<evidence type="ECO:0000256" key="2">
    <source>
        <dbReference type="PIRSR" id="PIRSR000089-1"/>
    </source>
</evidence>
<protein>
    <recommendedName>
        <fullName evidence="3">Electron transfer flavoprotein alpha/beta-subunit N-terminal domain-containing protein</fullName>
    </recommendedName>
</protein>
<comment type="similarity">
    <text evidence="1">Belongs to the ETF alpha-subunit/FixB family.</text>
</comment>
<dbReference type="Gene3D" id="3.40.50.1220">
    <property type="entry name" value="TPP-binding domain"/>
    <property type="match status" value="1"/>
</dbReference>
<sequence>MRIIMDNDIWVICDNLKYDSDHSLQLITKAAQLSLKITAICIGKLNSEAMERLFSYGATKVLYSECENDNIRVIASILKQMIISYNPGMIMFLSSSAGKYLASVSSTYFESGLTADCIDIAIDIDNEYVFSRAALNSSVIAKIKCQNSHIRMCTVKRNVFSIILLNMQRKVDIERFEYAKSSISDKKQVIEKLNFLTYNKYVNNDNWMAAKIVFAIGRGVSNKSNVDLIKRIALKCGAEIVGTRAAVEENLIKKSRQVGQSGVNICPNIYVGLGVSGASQHMVGIKNAKMIIAINSDENAPIFQYADYMVVDDLKTILTELNTLF</sequence>
<dbReference type="PIRSF" id="PIRSF000089">
    <property type="entry name" value="Electra_flavoP_a"/>
    <property type="match status" value="1"/>
</dbReference>
<feature type="binding site" evidence="2">
    <location>
        <begin position="257"/>
        <end position="261"/>
    </location>
    <ligand>
        <name>FAD</name>
        <dbReference type="ChEBI" id="CHEBI:57692"/>
    </ligand>
</feature>
<gene>
    <name evidence="4" type="ORF">BET01_20775</name>
</gene>
<dbReference type="Pfam" id="PF00766">
    <property type="entry name" value="ETF_alpha"/>
    <property type="match status" value="1"/>
</dbReference>
<organism evidence="4 5">
    <name type="scientific">Lacrimispora algidixylanolytica</name>
    <dbReference type="NCBI Taxonomy" id="94868"/>
    <lineage>
        <taxon>Bacteria</taxon>
        <taxon>Bacillati</taxon>
        <taxon>Bacillota</taxon>
        <taxon>Clostridia</taxon>
        <taxon>Lachnospirales</taxon>
        <taxon>Lachnospiraceae</taxon>
        <taxon>Lacrimispora</taxon>
    </lineage>
</organism>
<dbReference type="SUPFAM" id="SSF52402">
    <property type="entry name" value="Adenine nucleotide alpha hydrolases-like"/>
    <property type="match status" value="1"/>
</dbReference>
<evidence type="ECO:0000256" key="1">
    <source>
        <dbReference type="ARBA" id="ARBA00005817"/>
    </source>
</evidence>
<feature type="domain" description="Electron transfer flavoprotein alpha/beta-subunit N-terminal" evidence="3">
    <location>
        <begin position="9"/>
        <end position="187"/>
    </location>
</feature>
<dbReference type="SMART" id="SM00893">
    <property type="entry name" value="ETF"/>
    <property type="match status" value="1"/>
</dbReference>
<dbReference type="SUPFAM" id="SSF52467">
    <property type="entry name" value="DHS-like NAD/FAD-binding domain"/>
    <property type="match status" value="1"/>
</dbReference>
<evidence type="ECO:0000313" key="5">
    <source>
        <dbReference type="Proteomes" id="UP000284277"/>
    </source>
</evidence>
<reference evidence="4 5" key="1">
    <citation type="submission" date="2016-08" db="EMBL/GenBank/DDBJ databases">
        <title>A new outlook on sporulation: Clostridium algidixylanolyticum.</title>
        <authorList>
            <person name="Poppleton D.I."/>
            <person name="Gribaldo S."/>
        </authorList>
    </citation>
    <scope>NUCLEOTIDE SEQUENCE [LARGE SCALE GENOMIC DNA]</scope>
    <source>
        <strain evidence="4 5">SPL73</strain>
    </source>
</reference>
<evidence type="ECO:0000259" key="3">
    <source>
        <dbReference type="SMART" id="SM00893"/>
    </source>
</evidence>
<keyword evidence="5" id="KW-1185">Reference proteome</keyword>
<proteinExistence type="inferred from homology"/>
<dbReference type="Proteomes" id="UP000284277">
    <property type="component" value="Unassembled WGS sequence"/>
</dbReference>
<keyword evidence="2" id="KW-0285">Flavoprotein</keyword>
<feature type="binding site" evidence="2">
    <location>
        <position position="295"/>
    </location>
    <ligand>
        <name>FAD</name>
        <dbReference type="ChEBI" id="CHEBI:57692"/>
    </ligand>
</feature>
<keyword evidence="2" id="KW-0274">FAD</keyword>
<accession>A0A419T1C2</accession>
<dbReference type="Pfam" id="PF01012">
    <property type="entry name" value="ETF"/>
    <property type="match status" value="1"/>
</dbReference>
<dbReference type="Gene3D" id="3.40.50.620">
    <property type="entry name" value="HUPs"/>
    <property type="match status" value="1"/>
</dbReference>
<dbReference type="GO" id="GO:0050660">
    <property type="term" value="F:flavin adenine dinucleotide binding"/>
    <property type="evidence" value="ECO:0007669"/>
    <property type="project" value="InterPro"/>
</dbReference>
<dbReference type="GO" id="GO:0033539">
    <property type="term" value="P:fatty acid beta-oxidation using acyl-CoA dehydrogenase"/>
    <property type="evidence" value="ECO:0007669"/>
    <property type="project" value="TreeGrafter"/>
</dbReference>
<dbReference type="PANTHER" id="PTHR43153:SF1">
    <property type="entry name" value="ELECTRON TRANSFER FLAVOPROTEIN SUBUNIT ALPHA, MITOCHONDRIAL"/>
    <property type="match status" value="1"/>
</dbReference>
<comment type="cofactor">
    <cofactor evidence="2">
        <name>FAD</name>
        <dbReference type="ChEBI" id="CHEBI:57692"/>
    </cofactor>
    <text evidence="2">Binds 1 FAD per dimer.</text>
</comment>
<dbReference type="InterPro" id="IPR014729">
    <property type="entry name" value="Rossmann-like_a/b/a_fold"/>
</dbReference>
<dbReference type="InterPro" id="IPR014731">
    <property type="entry name" value="ETF_asu_C"/>
</dbReference>
<feature type="binding site" evidence="2">
    <location>
        <position position="218"/>
    </location>
    <ligand>
        <name>FAD</name>
        <dbReference type="ChEBI" id="CHEBI:57692"/>
    </ligand>
</feature>
<dbReference type="GO" id="GO:0009055">
    <property type="term" value="F:electron transfer activity"/>
    <property type="evidence" value="ECO:0007669"/>
    <property type="project" value="InterPro"/>
</dbReference>
<dbReference type="AlphaFoldDB" id="A0A419T1C2"/>